<dbReference type="InterPro" id="IPR001128">
    <property type="entry name" value="Cyt_P450"/>
</dbReference>
<keyword evidence="4 9" id="KW-0349">Heme</keyword>
<comment type="similarity">
    <text evidence="3 10">Belongs to the cytochrome P450 family.</text>
</comment>
<dbReference type="AlphaFoldDB" id="A0AAV5AMD9"/>
<name>A0AAV5AMD9_9AGAM</name>
<dbReference type="InterPro" id="IPR017972">
    <property type="entry name" value="Cyt_P450_CS"/>
</dbReference>
<dbReference type="PRINTS" id="PR00463">
    <property type="entry name" value="EP450I"/>
</dbReference>
<evidence type="ECO:0000256" key="1">
    <source>
        <dbReference type="ARBA" id="ARBA00001971"/>
    </source>
</evidence>
<comment type="caution">
    <text evidence="11">The sequence shown here is derived from an EMBL/GenBank/DDBJ whole genome shotgun (WGS) entry which is preliminary data.</text>
</comment>
<keyword evidence="6 10" id="KW-0560">Oxidoreductase</keyword>
<evidence type="ECO:0000256" key="7">
    <source>
        <dbReference type="ARBA" id="ARBA00023004"/>
    </source>
</evidence>
<dbReference type="PRINTS" id="PR00385">
    <property type="entry name" value="P450"/>
</dbReference>
<keyword evidence="12" id="KW-1185">Reference proteome</keyword>
<keyword evidence="5 9" id="KW-0479">Metal-binding</keyword>
<dbReference type="PROSITE" id="PS00086">
    <property type="entry name" value="CYTOCHROME_P450"/>
    <property type="match status" value="1"/>
</dbReference>
<feature type="binding site" description="axial binding residue" evidence="9">
    <location>
        <position position="359"/>
    </location>
    <ligand>
        <name>heme</name>
        <dbReference type="ChEBI" id="CHEBI:30413"/>
    </ligand>
    <ligandPart>
        <name>Fe</name>
        <dbReference type="ChEBI" id="CHEBI:18248"/>
    </ligandPart>
</feature>
<gene>
    <name evidence="11" type="ORF">Clacol_008338</name>
</gene>
<evidence type="ECO:0000256" key="3">
    <source>
        <dbReference type="ARBA" id="ARBA00010617"/>
    </source>
</evidence>
<dbReference type="EMBL" id="BPWL01000009">
    <property type="protein sequence ID" value="GJJ14081.1"/>
    <property type="molecule type" value="Genomic_DNA"/>
</dbReference>
<keyword evidence="7 9" id="KW-0408">Iron</keyword>
<proteinExistence type="inferred from homology"/>
<evidence type="ECO:0000256" key="5">
    <source>
        <dbReference type="ARBA" id="ARBA00022723"/>
    </source>
</evidence>
<dbReference type="PANTHER" id="PTHR24305">
    <property type="entry name" value="CYTOCHROME P450"/>
    <property type="match status" value="1"/>
</dbReference>
<reference evidence="11" key="1">
    <citation type="submission" date="2021-10" db="EMBL/GenBank/DDBJ databases">
        <title>De novo Genome Assembly of Clathrus columnatus (Basidiomycota, Fungi) Using Illumina and Nanopore Sequence Data.</title>
        <authorList>
            <person name="Ogiso-Tanaka E."/>
            <person name="Itagaki H."/>
            <person name="Hosoya T."/>
            <person name="Hosaka K."/>
        </authorList>
    </citation>
    <scope>NUCLEOTIDE SEQUENCE</scope>
    <source>
        <strain evidence="11">MO-923</strain>
    </source>
</reference>
<dbReference type="GO" id="GO:0020037">
    <property type="term" value="F:heme binding"/>
    <property type="evidence" value="ECO:0007669"/>
    <property type="project" value="InterPro"/>
</dbReference>
<evidence type="ECO:0000256" key="4">
    <source>
        <dbReference type="ARBA" id="ARBA00022617"/>
    </source>
</evidence>
<dbReference type="InterPro" id="IPR036396">
    <property type="entry name" value="Cyt_P450_sf"/>
</dbReference>
<comment type="pathway">
    <text evidence="2">Secondary metabolite biosynthesis.</text>
</comment>
<dbReference type="Pfam" id="PF00067">
    <property type="entry name" value="p450"/>
    <property type="match status" value="2"/>
</dbReference>
<organism evidence="11 12">
    <name type="scientific">Clathrus columnatus</name>
    <dbReference type="NCBI Taxonomy" id="1419009"/>
    <lineage>
        <taxon>Eukaryota</taxon>
        <taxon>Fungi</taxon>
        <taxon>Dikarya</taxon>
        <taxon>Basidiomycota</taxon>
        <taxon>Agaricomycotina</taxon>
        <taxon>Agaricomycetes</taxon>
        <taxon>Phallomycetidae</taxon>
        <taxon>Phallales</taxon>
        <taxon>Clathraceae</taxon>
        <taxon>Clathrus</taxon>
    </lineage>
</organism>
<dbReference type="InterPro" id="IPR002401">
    <property type="entry name" value="Cyt_P450_E_grp-I"/>
</dbReference>
<dbReference type="GO" id="GO:0016705">
    <property type="term" value="F:oxidoreductase activity, acting on paired donors, with incorporation or reduction of molecular oxygen"/>
    <property type="evidence" value="ECO:0007669"/>
    <property type="project" value="InterPro"/>
</dbReference>
<dbReference type="InterPro" id="IPR050121">
    <property type="entry name" value="Cytochrome_P450_monoxygenase"/>
</dbReference>
<dbReference type="PANTHER" id="PTHR24305:SF166">
    <property type="entry name" value="CYTOCHROME P450 12A4, MITOCHONDRIAL-RELATED"/>
    <property type="match status" value="1"/>
</dbReference>
<dbReference type="GO" id="GO:0004497">
    <property type="term" value="F:monooxygenase activity"/>
    <property type="evidence" value="ECO:0007669"/>
    <property type="project" value="UniProtKB-KW"/>
</dbReference>
<sequence>MLISPFVRAWGHSVASANGELWRRHKRAVNPAFHGPMHVHIIFLVYDTVRFETAQVYQELLEHEGWGTQNSVFVPSIKEVLKTTFLVILGRCGFGLPMEWPKKERVDLSAEMPLTQAIEISAATYIAKIMLPEWAYKLPMESVQAVKKAWDTMFHKTDQIIRDRRSATIKDAADEGGYILRSLIESAIDESGNYLLDEKETAANMFTMFFAGHGECIQGQPGSSDITHPNPKIETTSSVITATLGFLALYEEEQEKAYQEILAFISEHGKIDIKDVETMPHLSACIFEAGRRYPAAFFLPRALTEDTGQSQTPCRTDHCSAQGLNNPRDFPEPHVFRPSRWYGVSDSDVLTFSTGPRACIGRKFALTESLNLLAHFLHEWKLDVVLNPAETREAYERRVMDDAGPDVTAFSVGKIPLKLTRRVALG</sequence>
<accession>A0AAV5AMD9</accession>
<evidence type="ECO:0000256" key="6">
    <source>
        <dbReference type="ARBA" id="ARBA00023002"/>
    </source>
</evidence>
<evidence type="ECO:0000313" key="11">
    <source>
        <dbReference type="EMBL" id="GJJ14081.1"/>
    </source>
</evidence>
<dbReference type="SUPFAM" id="SSF48264">
    <property type="entry name" value="Cytochrome P450"/>
    <property type="match status" value="1"/>
</dbReference>
<evidence type="ECO:0008006" key="13">
    <source>
        <dbReference type="Google" id="ProtNLM"/>
    </source>
</evidence>
<keyword evidence="8 10" id="KW-0503">Monooxygenase</keyword>
<evidence type="ECO:0000313" key="12">
    <source>
        <dbReference type="Proteomes" id="UP001050691"/>
    </source>
</evidence>
<evidence type="ECO:0000256" key="9">
    <source>
        <dbReference type="PIRSR" id="PIRSR602401-1"/>
    </source>
</evidence>
<dbReference type="Gene3D" id="1.10.630.10">
    <property type="entry name" value="Cytochrome P450"/>
    <property type="match status" value="1"/>
</dbReference>
<evidence type="ECO:0000256" key="2">
    <source>
        <dbReference type="ARBA" id="ARBA00005179"/>
    </source>
</evidence>
<dbReference type="Proteomes" id="UP001050691">
    <property type="component" value="Unassembled WGS sequence"/>
</dbReference>
<evidence type="ECO:0000256" key="10">
    <source>
        <dbReference type="RuleBase" id="RU000461"/>
    </source>
</evidence>
<comment type="cofactor">
    <cofactor evidence="1 9">
        <name>heme</name>
        <dbReference type="ChEBI" id="CHEBI:30413"/>
    </cofactor>
</comment>
<dbReference type="GO" id="GO:0005506">
    <property type="term" value="F:iron ion binding"/>
    <property type="evidence" value="ECO:0007669"/>
    <property type="project" value="InterPro"/>
</dbReference>
<evidence type="ECO:0000256" key="8">
    <source>
        <dbReference type="ARBA" id="ARBA00023033"/>
    </source>
</evidence>
<protein>
    <recommendedName>
        <fullName evidence="13">Cytochrome P450</fullName>
    </recommendedName>
</protein>